<dbReference type="Pfam" id="PF20252">
    <property type="entry name" value="BIG2_C"/>
    <property type="match status" value="1"/>
</dbReference>
<dbReference type="GO" id="GO:0005737">
    <property type="term" value="C:cytoplasm"/>
    <property type="evidence" value="ECO:0007669"/>
    <property type="project" value="UniProtKB-SubCell"/>
</dbReference>
<dbReference type="CDD" id="cd00171">
    <property type="entry name" value="Sec7"/>
    <property type="match status" value="1"/>
</dbReference>
<feature type="compositionally biased region" description="Polar residues" evidence="7">
    <location>
        <begin position="334"/>
        <end position="345"/>
    </location>
</feature>
<evidence type="ECO:0000313" key="10">
    <source>
        <dbReference type="Proteomes" id="UP000321570"/>
    </source>
</evidence>
<dbReference type="InterPro" id="IPR046455">
    <property type="entry name" value="Sec7/BIG1-like_C"/>
</dbReference>
<dbReference type="SUPFAM" id="SSF48425">
    <property type="entry name" value="Sec7 domain"/>
    <property type="match status" value="1"/>
</dbReference>
<dbReference type="InterPro" id="IPR035999">
    <property type="entry name" value="Sec7_dom_sf"/>
</dbReference>
<dbReference type="GO" id="GO:0032012">
    <property type="term" value="P:regulation of ARF protein signal transduction"/>
    <property type="evidence" value="ECO:0007669"/>
    <property type="project" value="InterPro"/>
</dbReference>
<dbReference type="PANTHER" id="PTHR10663">
    <property type="entry name" value="GUANYL-NUCLEOTIDE EXCHANGE FACTOR"/>
    <property type="match status" value="1"/>
</dbReference>
<feature type="compositionally biased region" description="Polar residues" evidence="7">
    <location>
        <begin position="744"/>
        <end position="754"/>
    </location>
</feature>
<protein>
    <recommendedName>
        <fullName evidence="8">SEC7 domain-containing protein</fullName>
    </recommendedName>
</protein>
<feature type="compositionally biased region" description="Polar residues" evidence="7">
    <location>
        <begin position="316"/>
        <end position="325"/>
    </location>
</feature>
<feature type="compositionally biased region" description="Basic and acidic residues" evidence="7">
    <location>
        <begin position="407"/>
        <end position="436"/>
    </location>
</feature>
<dbReference type="PANTHER" id="PTHR10663:SF375">
    <property type="entry name" value="LD29171P"/>
    <property type="match status" value="1"/>
</dbReference>
<feature type="region of interest" description="Disordered" evidence="7">
    <location>
        <begin position="249"/>
        <end position="492"/>
    </location>
</feature>
<feature type="compositionally biased region" description="Basic and acidic residues" evidence="7">
    <location>
        <begin position="346"/>
        <end position="381"/>
    </location>
</feature>
<dbReference type="Pfam" id="PF01369">
    <property type="entry name" value="Sec7"/>
    <property type="match status" value="1"/>
</dbReference>
<keyword evidence="5" id="KW-0653">Protein transport</keyword>
<feature type="region of interest" description="Disordered" evidence="7">
    <location>
        <begin position="729"/>
        <end position="759"/>
    </location>
</feature>
<evidence type="ECO:0000256" key="2">
    <source>
        <dbReference type="ARBA" id="ARBA00004496"/>
    </source>
</evidence>
<comment type="subcellular location">
    <subcellularLocation>
        <location evidence="2">Cytoplasm</location>
    </subcellularLocation>
    <subcellularLocation>
        <location evidence="1">Membrane</location>
    </subcellularLocation>
</comment>
<dbReference type="InterPro" id="IPR023394">
    <property type="entry name" value="Sec7_C_sf"/>
</dbReference>
<dbReference type="Pfam" id="PF16213">
    <property type="entry name" value="DCB"/>
    <property type="match status" value="1"/>
</dbReference>
<feature type="domain" description="SEC7" evidence="8">
    <location>
        <begin position="760"/>
        <end position="952"/>
    </location>
</feature>
<dbReference type="Gene3D" id="1.10.1000.11">
    <property type="entry name" value="Arf Nucleotide-binding Site Opener,domain 2"/>
    <property type="match status" value="1"/>
</dbReference>
<evidence type="ECO:0000256" key="6">
    <source>
        <dbReference type="ARBA" id="ARBA00023136"/>
    </source>
</evidence>
<organism evidence="9 10">
    <name type="scientific">Hymenolepis diminuta</name>
    <name type="common">Rat tapeworm</name>
    <dbReference type="NCBI Taxonomy" id="6216"/>
    <lineage>
        <taxon>Eukaryota</taxon>
        <taxon>Metazoa</taxon>
        <taxon>Spiralia</taxon>
        <taxon>Lophotrochozoa</taxon>
        <taxon>Platyhelminthes</taxon>
        <taxon>Cestoda</taxon>
        <taxon>Eucestoda</taxon>
        <taxon>Cyclophyllidea</taxon>
        <taxon>Hymenolepididae</taxon>
        <taxon>Hymenolepis</taxon>
    </lineage>
</organism>
<reference evidence="9 10" key="1">
    <citation type="submission" date="2019-07" db="EMBL/GenBank/DDBJ databases">
        <authorList>
            <person name="Jastrzebski P J."/>
            <person name="Paukszto L."/>
            <person name="Jastrzebski P J."/>
        </authorList>
    </citation>
    <scope>NUCLEOTIDE SEQUENCE [LARGE SCALE GENOMIC DNA]</scope>
    <source>
        <strain evidence="9 10">WMS-il1</strain>
    </source>
</reference>
<gene>
    <name evidence="9" type="ORF">WMSIL1_LOCUS13835</name>
</gene>
<evidence type="ECO:0000256" key="3">
    <source>
        <dbReference type="ARBA" id="ARBA00022448"/>
    </source>
</evidence>
<dbReference type="InterPro" id="IPR016024">
    <property type="entry name" value="ARM-type_fold"/>
</dbReference>
<dbReference type="GO" id="GO:0005085">
    <property type="term" value="F:guanyl-nucleotide exchange factor activity"/>
    <property type="evidence" value="ECO:0007669"/>
    <property type="project" value="InterPro"/>
</dbReference>
<dbReference type="Pfam" id="PF09324">
    <property type="entry name" value="Sec7-like_HDS"/>
    <property type="match status" value="1"/>
</dbReference>
<keyword evidence="3" id="KW-0813">Transport</keyword>
<dbReference type="EMBL" id="CABIJS010000698">
    <property type="protein sequence ID" value="VUZ56087.1"/>
    <property type="molecule type" value="Genomic_DNA"/>
</dbReference>
<evidence type="ECO:0000259" key="8">
    <source>
        <dbReference type="PROSITE" id="PS50190"/>
    </source>
</evidence>
<evidence type="ECO:0000256" key="1">
    <source>
        <dbReference type="ARBA" id="ARBA00004370"/>
    </source>
</evidence>
<evidence type="ECO:0000256" key="7">
    <source>
        <dbReference type="SAM" id="MobiDB-lite"/>
    </source>
</evidence>
<keyword evidence="6" id="KW-0472">Membrane</keyword>
<evidence type="ECO:0000313" key="9">
    <source>
        <dbReference type="EMBL" id="VUZ56087.1"/>
    </source>
</evidence>
<feature type="compositionally biased region" description="Polar residues" evidence="7">
    <location>
        <begin position="1"/>
        <end position="16"/>
    </location>
</feature>
<keyword evidence="10" id="KW-1185">Reference proteome</keyword>
<feature type="region of interest" description="Disordered" evidence="7">
    <location>
        <begin position="1170"/>
        <end position="1208"/>
    </location>
</feature>
<evidence type="ECO:0000256" key="5">
    <source>
        <dbReference type="ARBA" id="ARBA00022927"/>
    </source>
</evidence>
<accession>A0A564Z9B4</accession>
<dbReference type="FunFam" id="1.10.220.20:FF:000002">
    <property type="entry name" value="Brefeldin A-inhibited guanine nucleotide-exchange protein 1"/>
    <property type="match status" value="1"/>
</dbReference>
<keyword evidence="4" id="KW-0963">Cytoplasm</keyword>
<feature type="region of interest" description="Disordered" evidence="7">
    <location>
        <begin position="1"/>
        <end position="29"/>
    </location>
</feature>
<feature type="compositionally biased region" description="Polar residues" evidence="7">
    <location>
        <begin position="476"/>
        <end position="489"/>
    </location>
</feature>
<dbReference type="SUPFAM" id="SSF48371">
    <property type="entry name" value="ARM repeat"/>
    <property type="match status" value="2"/>
</dbReference>
<dbReference type="SMART" id="SM00222">
    <property type="entry name" value="Sec7"/>
    <property type="match status" value="1"/>
</dbReference>
<dbReference type="Pfam" id="PF12783">
    <property type="entry name" value="Sec7-like_HUS"/>
    <property type="match status" value="1"/>
</dbReference>
<name>A0A564Z9B4_HYMDI</name>
<feature type="compositionally biased region" description="Polar residues" evidence="7">
    <location>
        <begin position="441"/>
        <end position="451"/>
    </location>
</feature>
<dbReference type="Proteomes" id="UP000321570">
    <property type="component" value="Unassembled WGS sequence"/>
</dbReference>
<dbReference type="InterPro" id="IPR032629">
    <property type="entry name" value="DCB_dom"/>
</dbReference>
<dbReference type="GO" id="GO:0016020">
    <property type="term" value="C:membrane"/>
    <property type="evidence" value="ECO:0007669"/>
    <property type="project" value="UniProtKB-SubCell"/>
</dbReference>
<sequence>MITNMQQTTESSNNLASPGEINREPQSSSVPQEFVEMFISRALEKIATEKQSRRSSNIQLRDACREGIEYLKTRVNILDGDKNDSHLPPQSQGGALLTDEKLLLPFELASRSRNPKIVAISLDCLQKLIAYGHVPNDAYDSSGTVRIIERIVQTICSCFSGVNTDEAVQLQVIKALLTVVTSSTVEVHERDILLVVRTCYNIYMATKNVVNQTTARGTLTQMLNVIFQRMEQATLDAAVHHDQKLSEIRSQVEQETSGSISRTSGANLNDQTSINEASVNESIPGGHELVGETSKFEKESAVETSNRDENNELDNESTSFAPQKASSEKEPFDNNVSDGENGTSGDKSDNESDKETLDYEKPVENYALDHENPVFEKKSDSENDNTEAPINENQGNETAQRGSDFNSKVEEPGDQTSHQEEVMEEQMQNHEDKTASEDGSEITTQDDSISESNKEGEPSREYQSTESTISSTLSLNRETSNRSTATPLDSSDETAVTEYYFAHVTQKDAFLVFRSLCKLAMKPLATSNPNDPRSHELRSKILSLQLLLSILQQPGPAFKSNSVFITAIKQYLCVALSKNGVSSAPEVFELSLALFLSLLNHFKQHLKIQIEVFFKEMLFVVLDSSTASYEHKCIVVETLQRICLDKQCIVDAYLNYDCDLERVNIFEKLVICLAKVAQGRPAVDTRITQPQLQNLRKKGLECLVLILKCMVRWSGDFFNVPNDNQSFLGSEPASMSTHQHDTDSGSSVRLNQSVGDDPEDFESRKALKEVYEKGIYLFNRGKITKGLDMLQENNLLGTSVEDVAVFLHNESRLCRTAVGEFLGQNDTFSLEVMYAYIDCFDFSGMDFLPALRLFISGFWLPGEAQKIDRLMEKFAARYCACNPNNTLFSSADTAYVLAFSIIMLTTDLHSEKIKEKQKMSKEEYIRMNRGINDSQDLPREYLGKIYDEIAQCGMQMPSDNVPLVFSGNNTTTTATNGVRDIMESVSHMQSEFTSATHFEHVRPMFKLVWTPFLAAFSVGLQDCDDSMIAHHCLEGIQCAIRIACTFRMELERDAYVQALARFTLLLSTTHSQSNSVSGAQAAVMMGNHYKGRIDSAHGQPIGSSMSINSLAEASSVMNPTPEMMKSKNIDSIRTLISVAQTNGNYLGHSWLHILRCISQLESANVIATSTARSLPHRRHASHADEASTRAENGGAGSEGDNGKLSRKRSGIAPGSLAAATVDSRKAAVLQEVMGETGSRSVVVAVDKIFSGSVRLDGDAIVDFVQALCQVSLEELALPQPRTFSLQKVVEISYYNIGRIRLQWSRIWEHIGQHFTTAGRSTNEDVAIFAVDSLRQLAVKLIEKGELPNFHFQKECIRPFLNILGNINEVEPNIQDMVVRCVSQLIQSQWVNIRSGWTNIFLVLYVAAGSTEASVIELAFNSCAFVINTVFPNNFYLLVDSFPVFIKALSEFACNLQFPDTSMEAIRLIRLCARVVSERATQFAKEETVSAVKNSSDIAPSGAVVSSEQEKDDENAAWKRGWMPIFYELFRVINNCKLDVRTRGLTVFFEVIKSYGSSFVLSWWIQIFKLIFSIFEHGRDTSSNAAGTPTSQHQQSSAEYAAMERMYRQRLFSGDQLEAFGITYRIFTSPADRSEWLNTTCNHALYSVVDIFSQFFDKIADDLLANLYVQLKWCCLQDHEQLARSGTSCLETIVLTNGAKFDAEKWTMTVNLLVDLFKTTIPHELLTWRPDPTVDGATSDEVTVKRRQSARTRLFLHLLVNCIVQYELIQTVDNILFVPSRNREEDALILRETRRSSAQLNLTLLNGTPMPSTATIPLSPVPNNSKQVHTPEEKRLIEAVTKDPVVSPPTPSVIEPIPQMDFGETEELVNGSLPLHKKATIPYVSYENRLTLVQCLMESHRFAKVFNSNIEQRNVLWEAGFKAKAKPNLLKQETHSLSTALRILFILSEEDHDHQKEITEMLQDTIMEAIVYYRSLPVDGHRQAWDSCLLLTLTRLVHLTPDTRFAALATPLYTTVCDLVGLPNLSPEISVLLRAFLLRTNSRIAAAQ</sequence>
<dbReference type="FunFam" id="1.10.1000.11:FF:000003">
    <property type="entry name" value="Brefeldin A-inhibited guanine nucleotide-exchange protein 1"/>
    <property type="match status" value="1"/>
</dbReference>
<dbReference type="GO" id="GO:0015031">
    <property type="term" value="P:protein transport"/>
    <property type="evidence" value="ECO:0007669"/>
    <property type="project" value="UniProtKB-KW"/>
</dbReference>
<dbReference type="InterPro" id="IPR015403">
    <property type="entry name" value="Mon2/Sec7/BIG1-like_HDS"/>
</dbReference>
<dbReference type="InterPro" id="IPR000904">
    <property type="entry name" value="Sec7_dom"/>
</dbReference>
<dbReference type="PROSITE" id="PS50190">
    <property type="entry name" value="SEC7"/>
    <property type="match status" value="1"/>
</dbReference>
<evidence type="ECO:0000256" key="4">
    <source>
        <dbReference type="ARBA" id="ARBA00022490"/>
    </source>
</evidence>
<feature type="compositionally biased region" description="Basic and acidic residues" evidence="7">
    <location>
        <begin position="294"/>
        <end position="310"/>
    </location>
</feature>
<feature type="compositionally biased region" description="Low complexity" evidence="7">
    <location>
        <begin position="464"/>
        <end position="475"/>
    </location>
</feature>
<feature type="compositionally biased region" description="Polar residues" evidence="7">
    <location>
        <begin position="386"/>
        <end position="406"/>
    </location>
</feature>
<dbReference type="Gene3D" id="1.10.220.20">
    <property type="match status" value="1"/>
</dbReference>
<dbReference type="InterPro" id="IPR032691">
    <property type="entry name" value="Mon2/Sec7/BIG1-like_HUS"/>
</dbReference>
<proteinExistence type="predicted"/>
<feature type="compositionally biased region" description="Polar residues" evidence="7">
    <location>
        <begin position="253"/>
        <end position="281"/>
    </location>
</feature>